<dbReference type="InterPro" id="IPR025705">
    <property type="entry name" value="Beta_hexosaminidase_sua/sub"/>
</dbReference>
<dbReference type="Pfam" id="PF03173">
    <property type="entry name" value="CHB_HEX"/>
    <property type="match status" value="1"/>
</dbReference>
<sequence length="850" mass="94737">MSGFKLSQIAIGLSMLGGVATAQTSTLNQAQLNNLAQDLQVSYQVIDNVNAGGCDDKFGGGKCFDARISLKVSQDFSAADWQLYFSHTTPIQKDSSELFDITHVNGDLHIIRPSTAFKGFKAGQVYDIPLKGTFWHASASDQMPNYFVVADGLKPAIIESTREIKDQDSQLTYNQHVAPLSKPEQYRRSQEDSLPLADAQWLYNHYEDVNSAQSPAHAARIIPAISAVQLDGASVDLSGGIAIKQSDVIAHALEYLDARGITVNQNGVAVSFVDDQSLATDAYHLKVSDKGIQVTSASGSGRYYALITLATLAQDAKVPSGQYQDQPRYPFRGMHLDVSRNFHSKDMVLRLLDQMASVKLNKLHFHLADDEGWRLEIPGLPELTDIGAYRCYDPTETQCLLPQLGAGPNRDAPGNGYYSVADYQEILAYAKARHIEVIPSLDMPGHSRAATRSMMARYNKFMQQEKPELANEYLLTDLQDTTVYSSVQFYNDNTINPCLPSSYRFVSKVLNEINKMHQDAGMPLNRYHIGADETAGAWKESPACADIIAENNMDDPEQLTAYFVEKVTKIVNAMGITAGAWSDGLSHVEQEKLAPRIQANIWDALFWQGHNRAQDFANRGWDVVLSIPDALYFDFPYALDPLEPGYYWASRNTDSFKVFRFMPDNLPAHAEFWPNRMGTPFTAKDDSPLKPGASFLGMQGQLWSETVRDDNRAEFMIYPRLHAMAERAWHKADWELAYEAGREYGPTTDYFGSAQEAGLRQDWAGFSQALVSKYLPAMVDKVMFRLPPPGAKVVEGTLHANTLWPGLQIEYRQVNGVWTVYQGPVNVQGKVELRSRLPGMQRSSRITLVN</sequence>
<dbReference type="PANTHER" id="PTHR22600:SF57">
    <property type="entry name" value="BETA-N-ACETYLHEXOSAMINIDASE"/>
    <property type="match status" value="1"/>
</dbReference>
<dbReference type="Gene3D" id="2.60.40.290">
    <property type="match status" value="1"/>
</dbReference>
<dbReference type="InterPro" id="IPR012291">
    <property type="entry name" value="CBM2_carb-bd_dom_sf"/>
</dbReference>
<feature type="chain" id="PRO_5045756360" description="beta-N-acetylhexosaminidase" evidence="8">
    <location>
        <begin position="23"/>
        <end position="850"/>
    </location>
</feature>
<dbReference type="InterPro" id="IPR013783">
    <property type="entry name" value="Ig-like_fold"/>
</dbReference>
<evidence type="ECO:0000256" key="6">
    <source>
        <dbReference type="ARBA" id="ARBA00030512"/>
    </source>
</evidence>
<dbReference type="CDD" id="cd06569">
    <property type="entry name" value="GH20_Sm-chitobiase-like"/>
    <property type="match status" value="1"/>
</dbReference>
<keyword evidence="5" id="KW-0326">Glycosidase</keyword>
<dbReference type="InterPro" id="IPR029018">
    <property type="entry name" value="Hex-like_dom2"/>
</dbReference>
<dbReference type="Pfam" id="PF00728">
    <property type="entry name" value="Glyco_hydro_20"/>
    <property type="match status" value="1"/>
</dbReference>
<name>A0ABS3CUA0_9ALTE</name>
<evidence type="ECO:0000256" key="3">
    <source>
        <dbReference type="ARBA" id="ARBA00012663"/>
    </source>
</evidence>
<dbReference type="SUPFAM" id="SSF51445">
    <property type="entry name" value="(Trans)glycosidases"/>
    <property type="match status" value="1"/>
</dbReference>
<dbReference type="SUPFAM" id="SSF49384">
    <property type="entry name" value="Carbohydrate-binding domain"/>
    <property type="match status" value="1"/>
</dbReference>
<dbReference type="InterPro" id="IPR015882">
    <property type="entry name" value="HEX_bac_N"/>
</dbReference>
<dbReference type="InterPro" id="IPR017853">
    <property type="entry name" value="GH"/>
</dbReference>
<dbReference type="Gene3D" id="3.30.379.10">
    <property type="entry name" value="Chitobiase/beta-hexosaminidase domain 2-like"/>
    <property type="match status" value="1"/>
</dbReference>
<reference evidence="10 11" key="1">
    <citation type="submission" date="2021-03" db="EMBL/GenBank/DDBJ databases">
        <title>novel species isolated from a fishpond in China.</title>
        <authorList>
            <person name="Lu H."/>
            <person name="Cai Z."/>
        </authorList>
    </citation>
    <scope>NUCLEOTIDE SEQUENCE [LARGE SCALE GENOMIC DNA]</scope>
    <source>
        <strain evidence="10 11">Y57</strain>
    </source>
</reference>
<dbReference type="SUPFAM" id="SSF81296">
    <property type="entry name" value="E set domains"/>
    <property type="match status" value="1"/>
</dbReference>
<comment type="caution">
    <text evidence="10">The sequence shown here is derived from an EMBL/GenBank/DDBJ whole genome shotgun (WGS) entry which is preliminary data.</text>
</comment>
<dbReference type="Pfam" id="PF02838">
    <property type="entry name" value="Glyco_hydro_20b"/>
    <property type="match status" value="1"/>
</dbReference>
<comment type="similarity">
    <text evidence="2">Belongs to the glycosyl hydrolase 20 family.</text>
</comment>
<dbReference type="InterPro" id="IPR014756">
    <property type="entry name" value="Ig_E-set"/>
</dbReference>
<dbReference type="PANTHER" id="PTHR22600">
    <property type="entry name" value="BETA-HEXOSAMINIDASE"/>
    <property type="match status" value="1"/>
</dbReference>
<evidence type="ECO:0000256" key="2">
    <source>
        <dbReference type="ARBA" id="ARBA00006285"/>
    </source>
</evidence>
<dbReference type="Gene3D" id="3.20.20.80">
    <property type="entry name" value="Glycosidases"/>
    <property type="match status" value="1"/>
</dbReference>
<evidence type="ECO:0000259" key="9">
    <source>
        <dbReference type="SMART" id="SM01081"/>
    </source>
</evidence>
<evidence type="ECO:0000313" key="10">
    <source>
        <dbReference type="EMBL" id="MBN7820655.1"/>
    </source>
</evidence>
<accession>A0ABS3CUA0</accession>
<organism evidence="10 11">
    <name type="scientific">Bowmanella yangjiangensis</name>
    <dbReference type="NCBI Taxonomy" id="2811230"/>
    <lineage>
        <taxon>Bacteria</taxon>
        <taxon>Pseudomonadati</taxon>
        <taxon>Pseudomonadota</taxon>
        <taxon>Gammaproteobacteria</taxon>
        <taxon>Alteromonadales</taxon>
        <taxon>Alteromonadaceae</taxon>
        <taxon>Bowmanella</taxon>
    </lineage>
</organism>
<dbReference type="EC" id="3.2.1.52" evidence="3"/>
<comment type="catalytic activity">
    <reaction evidence="1">
        <text>Hydrolysis of terminal non-reducing N-acetyl-D-hexosamine residues in N-acetyl-beta-D-hexosaminides.</text>
        <dbReference type="EC" id="3.2.1.52"/>
    </reaction>
</comment>
<dbReference type="InterPro" id="IPR004866">
    <property type="entry name" value="CHB/HEX_N_dom"/>
</dbReference>
<dbReference type="CDD" id="cd02847">
    <property type="entry name" value="E_set_Chitobiase_C"/>
    <property type="match status" value="1"/>
</dbReference>
<evidence type="ECO:0000256" key="4">
    <source>
        <dbReference type="ARBA" id="ARBA00022801"/>
    </source>
</evidence>
<dbReference type="SMART" id="SM01081">
    <property type="entry name" value="CHB_HEX"/>
    <property type="match status" value="1"/>
</dbReference>
<dbReference type="PRINTS" id="PR00738">
    <property type="entry name" value="GLHYDRLASE20"/>
</dbReference>
<keyword evidence="8" id="KW-0732">Signal</keyword>
<dbReference type="Pfam" id="PF03174">
    <property type="entry name" value="CHB_HEX_C"/>
    <property type="match status" value="1"/>
</dbReference>
<keyword evidence="11" id="KW-1185">Reference proteome</keyword>
<feature type="signal peptide" evidence="8">
    <location>
        <begin position="1"/>
        <end position="22"/>
    </location>
</feature>
<dbReference type="EMBL" id="JAFKCS010000011">
    <property type="protein sequence ID" value="MBN7820655.1"/>
    <property type="molecule type" value="Genomic_DNA"/>
</dbReference>
<gene>
    <name evidence="10" type="ORF">J0A65_12320</name>
</gene>
<proteinExistence type="inferred from homology"/>
<evidence type="ECO:0000256" key="5">
    <source>
        <dbReference type="ARBA" id="ARBA00023295"/>
    </source>
</evidence>
<keyword evidence="4" id="KW-0378">Hydrolase</keyword>
<dbReference type="InterPro" id="IPR015883">
    <property type="entry name" value="Glyco_hydro_20_cat"/>
</dbReference>
<dbReference type="SUPFAM" id="SSF55545">
    <property type="entry name" value="beta-N-acetylhexosaminidase-like domain"/>
    <property type="match status" value="1"/>
</dbReference>
<evidence type="ECO:0000256" key="8">
    <source>
        <dbReference type="SAM" id="SignalP"/>
    </source>
</evidence>
<evidence type="ECO:0000313" key="11">
    <source>
        <dbReference type="Proteomes" id="UP000663992"/>
    </source>
</evidence>
<dbReference type="InterPro" id="IPR004867">
    <property type="entry name" value="CHB_C_dom"/>
</dbReference>
<protein>
    <recommendedName>
        <fullName evidence="3">beta-N-acetylhexosaminidase</fullName>
        <ecNumber evidence="3">3.2.1.52</ecNumber>
    </recommendedName>
    <alternativeName>
        <fullName evidence="6">Beta-N-acetylhexosaminidase</fullName>
    </alternativeName>
    <alternativeName>
        <fullName evidence="7">N-acetyl-beta-glucosaminidase</fullName>
    </alternativeName>
</protein>
<dbReference type="RefSeq" id="WP_206594489.1">
    <property type="nucleotide sequence ID" value="NZ_JAFKCS010000011.1"/>
</dbReference>
<dbReference type="InterPro" id="IPR008965">
    <property type="entry name" value="CBM2/CBM3_carb-bd_dom_sf"/>
</dbReference>
<feature type="domain" description="Chitobiase/beta-hexosaminidases N-terminal" evidence="9">
    <location>
        <begin position="37"/>
        <end position="201"/>
    </location>
</feature>
<evidence type="ECO:0000256" key="1">
    <source>
        <dbReference type="ARBA" id="ARBA00001231"/>
    </source>
</evidence>
<dbReference type="Proteomes" id="UP000663992">
    <property type="component" value="Unassembled WGS sequence"/>
</dbReference>
<dbReference type="Gene3D" id="2.60.40.10">
    <property type="entry name" value="Immunoglobulins"/>
    <property type="match status" value="1"/>
</dbReference>
<evidence type="ECO:0000256" key="7">
    <source>
        <dbReference type="ARBA" id="ARBA00033000"/>
    </source>
</evidence>